<name>A0A5N6WWT0_9EURO</name>
<dbReference type="EMBL" id="ML741811">
    <property type="protein sequence ID" value="KAE8325082.1"/>
    <property type="molecule type" value="Genomic_DNA"/>
</dbReference>
<sequence length="108" mass="12428">MLKLLWNLTPHVEVYLEMFINVKDAKKCQEILNAVKSTTKIDKDSGYIAILDLILESDFEIEVMNDLVIGTFNARHRAVLQTFLEQKVDIKLSQEIVNKALELQDHDA</sequence>
<dbReference type="AlphaFoldDB" id="A0A5N6WWT0"/>
<organism evidence="1 2">
    <name type="scientific">Aspergillus sergii</name>
    <dbReference type="NCBI Taxonomy" id="1034303"/>
    <lineage>
        <taxon>Eukaryota</taxon>
        <taxon>Fungi</taxon>
        <taxon>Dikarya</taxon>
        <taxon>Ascomycota</taxon>
        <taxon>Pezizomycotina</taxon>
        <taxon>Eurotiomycetes</taxon>
        <taxon>Eurotiomycetidae</taxon>
        <taxon>Eurotiales</taxon>
        <taxon>Aspergillaceae</taxon>
        <taxon>Aspergillus</taxon>
        <taxon>Aspergillus subgen. Circumdati</taxon>
    </lineage>
</organism>
<evidence type="ECO:0000313" key="1">
    <source>
        <dbReference type="EMBL" id="KAE8325082.1"/>
    </source>
</evidence>
<dbReference type="Proteomes" id="UP000325945">
    <property type="component" value="Unassembled WGS sequence"/>
</dbReference>
<evidence type="ECO:0000313" key="2">
    <source>
        <dbReference type="Proteomes" id="UP000325945"/>
    </source>
</evidence>
<reference evidence="2" key="1">
    <citation type="submission" date="2019-04" db="EMBL/GenBank/DDBJ databases">
        <title>Friends and foes A comparative genomics studyof 23 Aspergillus species from section Flavi.</title>
        <authorList>
            <consortium name="DOE Joint Genome Institute"/>
            <person name="Kjaerbolling I."/>
            <person name="Vesth T."/>
            <person name="Frisvad J.C."/>
            <person name="Nybo J.L."/>
            <person name="Theobald S."/>
            <person name="Kildgaard S."/>
            <person name="Isbrandt T."/>
            <person name="Kuo A."/>
            <person name="Sato A."/>
            <person name="Lyhne E.K."/>
            <person name="Kogle M.E."/>
            <person name="Wiebenga A."/>
            <person name="Kun R.S."/>
            <person name="Lubbers R.J."/>
            <person name="Makela M.R."/>
            <person name="Barry K."/>
            <person name="Chovatia M."/>
            <person name="Clum A."/>
            <person name="Daum C."/>
            <person name="Haridas S."/>
            <person name="He G."/>
            <person name="LaButti K."/>
            <person name="Lipzen A."/>
            <person name="Mondo S."/>
            <person name="Riley R."/>
            <person name="Salamov A."/>
            <person name="Simmons B.A."/>
            <person name="Magnuson J.K."/>
            <person name="Henrissat B."/>
            <person name="Mortensen U.H."/>
            <person name="Larsen T.O."/>
            <person name="Devries R.P."/>
            <person name="Grigoriev I.V."/>
            <person name="Machida M."/>
            <person name="Baker S.E."/>
            <person name="Andersen M.R."/>
        </authorList>
    </citation>
    <scope>NUCLEOTIDE SEQUENCE [LARGE SCALE GENOMIC DNA]</scope>
    <source>
        <strain evidence="2">CBS 130017</strain>
    </source>
</reference>
<protein>
    <submittedName>
        <fullName evidence="1">Uncharacterized protein</fullName>
    </submittedName>
</protein>
<gene>
    <name evidence="1" type="ORF">BDV39DRAFT_207205</name>
</gene>
<keyword evidence="2" id="KW-1185">Reference proteome</keyword>
<proteinExistence type="predicted"/>
<accession>A0A5N6WWT0</accession>